<sequence>MFLGLSKEDVEKYGLPVVYILMSLLAFRSLQFACRWYLFGKCTFRTFSYFTFVGRNNENNRNSVSLQAIPPNKKWRISNEVGSLIHSVISGLWALYAVLYYPDFVTDMVGYQHKIGLGLIYLSFGYILHDLIDLLVNERSVRIIELLFHHVVVISAFMLTLITSKYLGLAVVGLFMEINSIFLHTRSLMNLYGVDKKSTSFKMIALLNIVTFMVFRNAVSIYLLYWVVTNFFTMHIIIALISFIVILSLSSTNTVLCYRVMAADGLLGKKKTRSAIPTAEPLPVDEETEEENGGSSAHLHPTHSVAVQVDPEPETAKLTHQTSHQNI</sequence>
<dbReference type="Proteomes" id="UP000095286">
    <property type="component" value="Unplaced"/>
</dbReference>
<evidence type="ECO:0000313" key="2">
    <source>
        <dbReference type="WBParaSite" id="RSKR_0000621500.1"/>
    </source>
</evidence>
<accession>A0AC35TZN1</accession>
<proteinExistence type="predicted"/>
<evidence type="ECO:0000313" key="1">
    <source>
        <dbReference type="Proteomes" id="UP000095286"/>
    </source>
</evidence>
<dbReference type="WBParaSite" id="RSKR_0000621500.1">
    <property type="protein sequence ID" value="RSKR_0000621500.1"/>
    <property type="gene ID" value="RSKR_0000621500"/>
</dbReference>
<protein>
    <submittedName>
        <fullName evidence="2">TLC domain-containing protein</fullName>
    </submittedName>
</protein>
<reference evidence="2" key="1">
    <citation type="submission" date="2016-11" db="UniProtKB">
        <authorList>
            <consortium name="WormBaseParasite"/>
        </authorList>
    </citation>
    <scope>IDENTIFICATION</scope>
    <source>
        <strain evidence="2">KR3021</strain>
    </source>
</reference>
<name>A0AC35TZN1_9BILA</name>
<organism evidence="1 2">
    <name type="scientific">Rhabditophanes sp. KR3021</name>
    <dbReference type="NCBI Taxonomy" id="114890"/>
    <lineage>
        <taxon>Eukaryota</taxon>
        <taxon>Metazoa</taxon>
        <taxon>Ecdysozoa</taxon>
        <taxon>Nematoda</taxon>
        <taxon>Chromadorea</taxon>
        <taxon>Rhabditida</taxon>
        <taxon>Tylenchina</taxon>
        <taxon>Panagrolaimomorpha</taxon>
        <taxon>Strongyloidoidea</taxon>
        <taxon>Alloionematidae</taxon>
        <taxon>Rhabditophanes</taxon>
    </lineage>
</organism>